<sequence length="269" mass="29678">MKIQSFIVDAFTTRLFKGNPAAVCLLDSALSLSETQMLLIAKEFGFSETAFVSPLAANTYHIRYFSPKMEIPLCGHATLASAKVLFEMGITGNITFKTHSGLTLEIIKKAEEIAMSFPLSTLEVSSISKEILQGLMISEVESCFYNQEHNIILVEVAASKMLSLLSPDYGKLKSIKTDINGVLVTARSSVEAYDYEYRYFWPWAGTNEDPVTGAVQSFLAPYWSKKLGKEVMKAFQCSDRTGEMTVAIAKDQVIISSDAVIFSKGEITI</sequence>
<accession>A0ABY3X799</accession>
<dbReference type="NCBIfam" id="TIGR00654">
    <property type="entry name" value="PhzF_family"/>
    <property type="match status" value="1"/>
</dbReference>
<dbReference type="PANTHER" id="PTHR13774">
    <property type="entry name" value="PHENAZINE BIOSYNTHESIS PROTEIN"/>
    <property type="match status" value="1"/>
</dbReference>
<name>A0ABY3X799_9GAMM</name>
<dbReference type="Gene3D" id="3.10.310.10">
    <property type="entry name" value="Diaminopimelate Epimerase, Chain A, domain 1"/>
    <property type="match status" value="2"/>
</dbReference>
<organism evidence="3 4">
    <name type="scientific">Ignatzschineria rhizosphaerae</name>
    <dbReference type="NCBI Taxonomy" id="2923279"/>
    <lineage>
        <taxon>Bacteria</taxon>
        <taxon>Pseudomonadati</taxon>
        <taxon>Pseudomonadota</taxon>
        <taxon>Gammaproteobacteria</taxon>
        <taxon>Cardiobacteriales</taxon>
        <taxon>Ignatzschineriaceae</taxon>
        <taxon>Ignatzschineria</taxon>
    </lineage>
</organism>
<dbReference type="RefSeq" id="WP_242148603.1">
    <property type="nucleotide sequence ID" value="NZ_CP093379.1"/>
</dbReference>
<reference evidence="3 4" key="1">
    <citation type="submission" date="2022-03" db="EMBL/GenBank/DDBJ databases">
        <title>Ignatzschineria rhizosphaerae HR5S32.</title>
        <authorList>
            <person name="Sun J.Q."/>
            <person name="Feng J.Y."/>
        </authorList>
    </citation>
    <scope>NUCLEOTIDE SEQUENCE [LARGE SCALE GENOMIC DNA]</scope>
    <source>
        <strain evidence="3 4">HR5S32</strain>
    </source>
</reference>
<keyword evidence="2" id="KW-0413">Isomerase</keyword>
<keyword evidence="4" id="KW-1185">Reference proteome</keyword>
<proteinExistence type="inferred from homology"/>
<evidence type="ECO:0000313" key="3">
    <source>
        <dbReference type="EMBL" id="UNM95883.1"/>
    </source>
</evidence>
<protein>
    <submittedName>
        <fullName evidence="3">PhzF family phenazine biosynthesis protein</fullName>
    </submittedName>
</protein>
<evidence type="ECO:0000256" key="2">
    <source>
        <dbReference type="ARBA" id="ARBA00023235"/>
    </source>
</evidence>
<dbReference type="PANTHER" id="PTHR13774:SF17">
    <property type="entry name" value="PHENAZINE BIOSYNTHESIS-LIKE DOMAIN-CONTAINING PROTEIN"/>
    <property type="match status" value="1"/>
</dbReference>
<evidence type="ECO:0000313" key="4">
    <source>
        <dbReference type="Proteomes" id="UP000829542"/>
    </source>
</evidence>
<dbReference type="Pfam" id="PF02567">
    <property type="entry name" value="PhzC-PhzF"/>
    <property type="match status" value="1"/>
</dbReference>
<dbReference type="PIRSF" id="PIRSF016184">
    <property type="entry name" value="PhzC_PhzF"/>
    <property type="match status" value="1"/>
</dbReference>
<dbReference type="Proteomes" id="UP000829542">
    <property type="component" value="Chromosome"/>
</dbReference>
<evidence type="ECO:0000256" key="1">
    <source>
        <dbReference type="ARBA" id="ARBA00008270"/>
    </source>
</evidence>
<dbReference type="EMBL" id="CP093379">
    <property type="protein sequence ID" value="UNM95883.1"/>
    <property type="molecule type" value="Genomic_DNA"/>
</dbReference>
<dbReference type="SUPFAM" id="SSF54506">
    <property type="entry name" value="Diaminopimelate epimerase-like"/>
    <property type="match status" value="1"/>
</dbReference>
<comment type="similarity">
    <text evidence="1">Belongs to the PhzF family.</text>
</comment>
<dbReference type="InterPro" id="IPR003719">
    <property type="entry name" value="Phenazine_PhzF-like"/>
</dbReference>
<gene>
    <name evidence="3" type="ORF">MMG00_11880</name>
</gene>